<accession>A0ACC2ZSZ6</accession>
<proteinExistence type="predicted"/>
<keyword evidence="2" id="KW-1185">Reference proteome</keyword>
<comment type="caution">
    <text evidence="1">The sequence shown here is derived from an EMBL/GenBank/DDBJ whole genome shotgun (WGS) entry which is preliminary data.</text>
</comment>
<evidence type="ECO:0000313" key="1">
    <source>
        <dbReference type="EMBL" id="KAJ9650702.1"/>
    </source>
</evidence>
<protein>
    <submittedName>
        <fullName evidence="1">Uncharacterized protein</fullName>
    </submittedName>
</protein>
<reference evidence="1" key="1">
    <citation type="submission" date="2022-10" db="EMBL/GenBank/DDBJ databases">
        <title>Culturing micro-colonial fungi from biological soil crusts in the Mojave desert and describing Neophaeococcomyces mojavensis, and introducing the new genera and species Taxawa tesnikishii.</title>
        <authorList>
            <person name="Kurbessoian T."/>
            <person name="Stajich J.E."/>
        </authorList>
    </citation>
    <scope>NUCLEOTIDE SEQUENCE</scope>
    <source>
        <strain evidence="1">JES_112</strain>
    </source>
</reference>
<gene>
    <name evidence="1" type="ORF">H2198_010009</name>
</gene>
<dbReference type="Proteomes" id="UP001172386">
    <property type="component" value="Unassembled WGS sequence"/>
</dbReference>
<organism evidence="1 2">
    <name type="scientific">Neophaeococcomyces mojaviensis</name>
    <dbReference type="NCBI Taxonomy" id="3383035"/>
    <lineage>
        <taxon>Eukaryota</taxon>
        <taxon>Fungi</taxon>
        <taxon>Dikarya</taxon>
        <taxon>Ascomycota</taxon>
        <taxon>Pezizomycotina</taxon>
        <taxon>Eurotiomycetes</taxon>
        <taxon>Chaetothyriomycetidae</taxon>
        <taxon>Chaetothyriales</taxon>
        <taxon>Chaetothyriales incertae sedis</taxon>
        <taxon>Neophaeococcomyces</taxon>
    </lineage>
</organism>
<name>A0ACC2ZSZ6_9EURO</name>
<sequence>MAPPSDVPTSPNATRIGSQSQKLRCGSSKVPASHDVTRNLKGHQMKRITLFMGLAVALALGQASAATPGSRYLQLAADQRVQPGTATLLSSTIDLSAPGWVYVQSDGRYFPGGSSAANAYITINGEVVSNDSYIDWRQSTSAQQHSFNVIGAKYLPAGRHTVNLAGQAIGSAVNFGSASNLSVLITSAGSVTNSSLPSDTAQLDFNTVGSPEGMALQAKDRKLLMTAQAGNPGGPIVAMASGRAFAWGNYGDGMLGIFLNEQEPGIESMTWSINDIFSGAETQAPFYSQGLFVNPPAYSTVSFVASESPYYQPQDANTNNVKYKFGANSRLVTLSNGFGVVGKGLNPGFNYAAAGPYRRFAYVCVGTNGFAPGCPSAGSQVVIGEGQVCIPQGHNGVVLFSTKSRVQGDPNDGGGSVFLFLKIDGQQVGSLGTQQLGSRPDSVSTRTISASYLSAGSSALAPGCHTVQAVAQVLGDFRHMSLNADMPLVWFD</sequence>
<dbReference type="EMBL" id="JAPDRQ010000317">
    <property type="protein sequence ID" value="KAJ9650702.1"/>
    <property type="molecule type" value="Genomic_DNA"/>
</dbReference>
<evidence type="ECO:0000313" key="2">
    <source>
        <dbReference type="Proteomes" id="UP001172386"/>
    </source>
</evidence>